<feature type="signal peptide" evidence="3">
    <location>
        <begin position="1"/>
        <end position="20"/>
    </location>
</feature>
<keyword evidence="2" id="KW-0430">Lectin</keyword>
<dbReference type="EMBL" id="CM026427">
    <property type="protein sequence ID" value="KAG0570033.1"/>
    <property type="molecule type" value="Genomic_DNA"/>
</dbReference>
<name>A0A8T0HEL6_CERPU</name>
<comment type="similarity">
    <text evidence="1">Belongs to the leguminous lectin family.</text>
</comment>
<evidence type="ECO:0000256" key="3">
    <source>
        <dbReference type="SAM" id="SignalP"/>
    </source>
</evidence>
<dbReference type="InterPro" id="IPR050258">
    <property type="entry name" value="Leguminous_Lectin"/>
</dbReference>
<keyword evidence="6" id="KW-1185">Reference proteome</keyword>
<dbReference type="Proteomes" id="UP000822688">
    <property type="component" value="Chromosome 6"/>
</dbReference>
<feature type="non-terminal residue" evidence="5">
    <location>
        <position position="1"/>
    </location>
</feature>
<reference evidence="5 6" key="1">
    <citation type="submission" date="2020-06" db="EMBL/GenBank/DDBJ databases">
        <title>WGS assembly of Ceratodon purpureus strain R40.</title>
        <authorList>
            <person name="Carey S.B."/>
            <person name="Jenkins J."/>
            <person name="Shu S."/>
            <person name="Lovell J.T."/>
            <person name="Sreedasyam A."/>
            <person name="Maumus F."/>
            <person name="Tiley G.P."/>
            <person name="Fernandez-Pozo N."/>
            <person name="Barry K."/>
            <person name="Chen C."/>
            <person name="Wang M."/>
            <person name="Lipzen A."/>
            <person name="Daum C."/>
            <person name="Saski C.A."/>
            <person name="Payton A.C."/>
            <person name="Mcbreen J.C."/>
            <person name="Conrad R.E."/>
            <person name="Kollar L.M."/>
            <person name="Olsson S."/>
            <person name="Huttunen S."/>
            <person name="Landis J.B."/>
            <person name="Wickett N.J."/>
            <person name="Johnson M.G."/>
            <person name="Rensing S.A."/>
            <person name="Grimwood J."/>
            <person name="Schmutz J."/>
            <person name="Mcdaniel S.F."/>
        </authorList>
    </citation>
    <scope>NUCLEOTIDE SEQUENCE [LARGE SCALE GENOMIC DNA]</scope>
    <source>
        <strain evidence="5 6">R40</strain>
    </source>
</reference>
<evidence type="ECO:0000256" key="2">
    <source>
        <dbReference type="ARBA" id="ARBA00022734"/>
    </source>
</evidence>
<evidence type="ECO:0000313" key="6">
    <source>
        <dbReference type="Proteomes" id="UP000822688"/>
    </source>
</evidence>
<dbReference type="InterPro" id="IPR001220">
    <property type="entry name" value="Legume_lectin_dom"/>
</dbReference>
<proteinExistence type="inferred from homology"/>
<accession>A0A8T0HEL6</accession>
<dbReference type="GO" id="GO:0030246">
    <property type="term" value="F:carbohydrate binding"/>
    <property type="evidence" value="ECO:0007669"/>
    <property type="project" value="UniProtKB-KW"/>
</dbReference>
<dbReference type="PANTHER" id="PTHR32401">
    <property type="entry name" value="CONCANAVALIN A-LIKE LECTIN FAMILY PROTEIN"/>
    <property type="match status" value="1"/>
</dbReference>
<dbReference type="Pfam" id="PF00139">
    <property type="entry name" value="Lectin_legB"/>
    <property type="match status" value="1"/>
</dbReference>
<dbReference type="Gene3D" id="2.60.120.200">
    <property type="match status" value="1"/>
</dbReference>
<protein>
    <recommendedName>
        <fullName evidence="4">Legume lectin domain-containing protein</fullName>
    </recommendedName>
</protein>
<dbReference type="AlphaFoldDB" id="A0A8T0HEL6"/>
<keyword evidence="3" id="KW-0732">Signal</keyword>
<gene>
    <name evidence="5" type="ORF">KC19_6G134100</name>
</gene>
<sequence>CAVTIVQFLLLYCRILGVYCRTEISLTTKAIPLTNLCWCTKTKWMVDKASGTVASFNRSFTLSYRTAKELSSSQCSDGLVFRIFSCREWVMSRRFLSSQFESNGLFTVEFDLYNNYPCFDTSDSHIGVDLNNTSLAFYNLCGGRQDQCPYFSGNKGGFTAWIDYYSAEETLEVRFIKGSSGVERPWNATFMVYKVRLDEFLDEYMHVGFTGSTGQASRSGPPRRWLSEVWDVGQM</sequence>
<dbReference type="InterPro" id="IPR013320">
    <property type="entry name" value="ConA-like_dom_sf"/>
</dbReference>
<comment type="caution">
    <text evidence="5">The sequence shown here is derived from an EMBL/GenBank/DDBJ whole genome shotgun (WGS) entry which is preliminary data.</text>
</comment>
<feature type="chain" id="PRO_5035857971" description="Legume lectin domain-containing protein" evidence="3">
    <location>
        <begin position="21"/>
        <end position="235"/>
    </location>
</feature>
<dbReference type="PANTHER" id="PTHR32401:SF48">
    <property type="entry name" value="LEGUME LECTIN DOMAIN-CONTAINING PROTEIN"/>
    <property type="match status" value="1"/>
</dbReference>
<evidence type="ECO:0000256" key="1">
    <source>
        <dbReference type="ARBA" id="ARBA00007606"/>
    </source>
</evidence>
<evidence type="ECO:0000259" key="4">
    <source>
        <dbReference type="Pfam" id="PF00139"/>
    </source>
</evidence>
<dbReference type="SUPFAM" id="SSF49899">
    <property type="entry name" value="Concanavalin A-like lectins/glucanases"/>
    <property type="match status" value="1"/>
</dbReference>
<evidence type="ECO:0000313" key="5">
    <source>
        <dbReference type="EMBL" id="KAG0570033.1"/>
    </source>
</evidence>
<feature type="domain" description="Legume lectin" evidence="4">
    <location>
        <begin position="45"/>
        <end position="217"/>
    </location>
</feature>
<organism evidence="5 6">
    <name type="scientific">Ceratodon purpureus</name>
    <name type="common">Fire moss</name>
    <name type="synonym">Dicranum purpureum</name>
    <dbReference type="NCBI Taxonomy" id="3225"/>
    <lineage>
        <taxon>Eukaryota</taxon>
        <taxon>Viridiplantae</taxon>
        <taxon>Streptophyta</taxon>
        <taxon>Embryophyta</taxon>
        <taxon>Bryophyta</taxon>
        <taxon>Bryophytina</taxon>
        <taxon>Bryopsida</taxon>
        <taxon>Dicranidae</taxon>
        <taxon>Pseudoditrichales</taxon>
        <taxon>Ditrichaceae</taxon>
        <taxon>Ceratodon</taxon>
    </lineage>
</organism>